<sequence>MKNEEMLSRIRELGINELKEKYKLLERPIQPKFKNLTINGMGFNINQYEIIGVGNFAIMDCSTPFFQMITCILTSFYKDLPLLSFDYILKGDKRQSIIEVDSLVTDKNNEMHKECIKKFKENLDSLKLEENEVKPCWYDDIKEASIDKTGSEADDDPILNLLKNMIQTFKEYEQKYDYLDIDKRVKKYNITREYTTNLVEKGGISTNMFKIAIGEDTTKEFYYTILFGTDCFKPNY</sequence>
<dbReference type="Proteomes" id="UP000193920">
    <property type="component" value="Unassembled WGS sequence"/>
</dbReference>
<dbReference type="Gene3D" id="3.40.1500.20">
    <property type="match status" value="1"/>
</dbReference>
<dbReference type="EMBL" id="MCOG01000300">
    <property type="protein sequence ID" value="ORY20134.1"/>
    <property type="molecule type" value="Genomic_DNA"/>
</dbReference>
<gene>
    <name evidence="1" type="ORF">LY90DRAFT_708021</name>
</gene>
<evidence type="ECO:0000313" key="1">
    <source>
        <dbReference type="EMBL" id="ORY20134.1"/>
    </source>
</evidence>
<reference evidence="1 2" key="1">
    <citation type="submission" date="2016-08" db="EMBL/GenBank/DDBJ databases">
        <title>A Parts List for Fungal Cellulosomes Revealed by Comparative Genomics.</title>
        <authorList>
            <consortium name="DOE Joint Genome Institute"/>
            <person name="Haitjema C.H."/>
            <person name="Gilmore S.P."/>
            <person name="Henske J.K."/>
            <person name="Solomon K.V."/>
            <person name="De Groot R."/>
            <person name="Kuo A."/>
            <person name="Mondo S.J."/>
            <person name="Salamov A.A."/>
            <person name="Labutti K."/>
            <person name="Zhao Z."/>
            <person name="Chiniquy J."/>
            <person name="Barry K."/>
            <person name="Brewer H.M."/>
            <person name="Purvine S.O."/>
            <person name="Wright A.T."/>
            <person name="Boxma B."/>
            <person name="Van Alen T."/>
            <person name="Hackstein J.H."/>
            <person name="Baker S.E."/>
            <person name="Grigoriev I.V."/>
            <person name="O'Malley M.A."/>
        </authorList>
    </citation>
    <scope>NUCLEOTIDE SEQUENCE [LARGE SCALE GENOMIC DNA]</scope>
    <source>
        <strain evidence="1 2">G1</strain>
    </source>
</reference>
<organism evidence="1 2">
    <name type="scientific">Neocallimastix californiae</name>
    <dbReference type="NCBI Taxonomy" id="1754190"/>
    <lineage>
        <taxon>Eukaryota</taxon>
        <taxon>Fungi</taxon>
        <taxon>Fungi incertae sedis</taxon>
        <taxon>Chytridiomycota</taxon>
        <taxon>Chytridiomycota incertae sedis</taxon>
        <taxon>Neocallimastigomycetes</taxon>
        <taxon>Neocallimastigales</taxon>
        <taxon>Neocallimastigaceae</taxon>
        <taxon>Neocallimastix</taxon>
    </lineage>
</organism>
<dbReference type="AlphaFoldDB" id="A0A1Y2ACD4"/>
<evidence type="ECO:0000313" key="2">
    <source>
        <dbReference type="Proteomes" id="UP000193920"/>
    </source>
</evidence>
<dbReference type="STRING" id="1754190.A0A1Y2ACD4"/>
<dbReference type="OrthoDB" id="2135606at2759"/>
<keyword evidence="2" id="KW-1185">Reference proteome</keyword>
<comment type="caution">
    <text evidence="1">The sequence shown here is derived from an EMBL/GenBank/DDBJ whole genome shotgun (WGS) entry which is preliminary data.</text>
</comment>
<accession>A0A1Y2ACD4</accession>
<proteinExistence type="predicted"/>
<name>A0A1Y2ACD4_9FUNG</name>
<protein>
    <submittedName>
        <fullName evidence="1">Uncharacterized protein</fullName>
    </submittedName>
</protein>